<evidence type="ECO:0008006" key="3">
    <source>
        <dbReference type="Google" id="ProtNLM"/>
    </source>
</evidence>
<reference evidence="1 2" key="1">
    <citation type="submission" date="2016-11" db="EMBL/GenBank/DDBJ databases">
        <authorList>
            <person name="Jaros S."/>
            <person name="Januszkiewicz K."/>
            <person name="Wedrychowicz H."/>
        </authorList>
    </citation>
    <scope>NUCLEOTIDE SEQUENCE [LARGE SCALE GENOMIC DNA]</scope>
    <source>
        <strain evidence="1 2">DSM 29589</strain>
    </source>
</reference>
<dbReference type="AlphaFoldDB" id="A0A1M6XUE5"/>
<name>A0A1M6XUE5_9RHOB</name>
<organism evidence="1 2">
    <name type="scientific">Roseovarius pacificus</name>
    <dbReference type="NCBI Taxonomy" id="337701"/>
    <lineage>
        <taxon>Bacteria</taxon>
        <taxon>Pseudomonadati</taxon>
        <taxon>Pseudomonadota</taxon>
        <taxon>Alphaproteobacteria</taxon>
        <taxon>Rhodobacterales</taxon>
        <taxon>Roseobacteraceae</taxon>
        <taxon>Roseovarius</taxon>
    </lineage>
</organism>
<proteinExistence type="predicted"/>
<dbReference type="OrthoDB" id="7857877at2"/>
<evidence type="ECO:0000313" key="1">
    <source>
        <dbReference type="EMBL" id="SHL09574.1"/>
    </source>
</evidence>
<dbReference type="Proteomes" id="UP000183974">
    <property type="component" value="Unassembled WGS sequence"/>
</dbReference>
<evidence type="ECO:0000313" key="2">
    <source>
        <dbReference type="Proteomes" id="UP000183974"/>
    </source>
</evidence>
<protein>
    <recommendedName>
        <fullName evidence="3">Roadblock/LAMTOR2 domain-containing protein</fullName>
    </recommendedName>
</protein>
<gene>
    <name evidence="1" type="ORF">SAMN05444398_101573</name>
</gene>
<dbReference type="EMBL" id="FRBR01000001">
    <property type="protein sequence ID" value="SHL09574.1"/>
    <property type="molecule type" value="Genomic_DNA"/>
</dbReference>
<dbReference type="RefSeq" id="WP_073032470.1">
    <property type="nucleotide sequence ID" value="NZ_BMLR01000001.1"/>
</dbReference>
<sequence length="125" mass="13428">MNIAEYLDQMRRDIPDCSLVSFGDLRTGLSLRASAADPLRQDQLEEILQHAAFTFSVSDALAATGETETADQQSAIVARPQGVLIFVRSPDEPSDVICCLCRDATAETRVVNGANKLFHGMAGGS</sequence>
<keyword evidence="2" id="KW-1185">Reference proteome</keyword>
<accession>A0A1M6XUE5</accession>
<dbReference type="STRING" id="337701.SAMN05444398_101573"/>